<name>K7ZC82_BDEBC</name>
<accession>K7ZC82</accession>
<protein>
    <recommendedName>
        <fullName evidence="4">Lipoprotein</fullName>
    </recommendedName>
</protein>
<dbReference type="PROSITE" id="PS51257">
    <property type="entry name" value="PROKAR_LIPOPROTEIN"/>
    <property type="match status" value="1"/>
</dbReference>
<evidence type="ECO:0000313" key="3">
    <source>
        <dbReference type="Proteomes" id="UP000010074"/>
    </source>
</evidence>
<dbReference type="RefSeq" id="WP_015092385.1">
    <property type="nucleotide sequence ID" value="NC_019567.1"/>
</dbReference>
<evidence type="ECO:0008006" key="4">
    <source>
        <dbReference type="Google" id="ProtNLM"/>
    </source>
</evidence>
<dbReference type="PATRIC" id="fig|1069642.3.peg.3265"/>
<organism evidence="2 3">
    <name type="scientific">Bdellovibrio bacteriovorus str. Tiberius</name>
    <dbReference type="NCBI Taxonomy" id="1069642"/>
    <lineage>
        <taxon>Bacteria</taxon>
        <taxon>Pseudomonadati</taxon>
        <taxon>Bdellovibrionota</taxon>
        <taxon>Bdellovibrionia</taxon>
        <taxon>Bdellovibrionales</taxon>
        <taxon>Pseudobdellovibrionaceae</taxon>
        <taxon>Bdellovibrio</taxon>
    </lineage>
</organism>
<gene>
    <name evidence="2" type="ORF">Bdt_3299</name>
</gene>
<sequence length="236" mass="25221">MKRIIVSFIAIYSALVLAACGKSGGGGGNTNTGVIPNCAVGTVWNGSSCVVVNGGGNVVTGPTQFYDYNYYGNNTNYRGSLSIVNSGAYATFLKEALAVCGRTIWGIEAGLAKCENWTSGSLMVSFSIDGSMRPVIRFEAYPAPNWYQYTLNLGINAGGVAFNPLILSNNNTFSLINNSKGFEIRAQGSYLNGGGLRLIQVMVKEGTLAQNQFAYEVYFPHNGVATKFATGVFKRY</sequence>
<evidence type="ECO:0000256" key="1">
    <source>
        <dbReference type="SAM" id="SignalP"/>
    </source>
</evidence>
<dbReference type="KEGG" id="bbat:Bdt_3299"/>
<proteinExistence type="predicted"/>
<reference evidence="2 3" key="1">
    <citation type="journal article" date="2012" name="BMC Genomics">
        <title>Genome analysis of a simultaneously predatory and prey-independent, novel Bdellovibrio bacteriovorus from the River Tiber, supports in silico predictions of both ancient and recent lateral gene transfer from diverse bacteria.</title>
        <authorList>
            <person name="Hobley L."/>
            <person name="Lerner T.R."/>
            <person name="Williams L.E."/>
            <person name="Lambert C."/>
            <person name="Till R."/>
            <person name="Milner D.S."/>
            <person name="Basford S.M."/>
            <person name="Capeness M.J."/>
            <person name="Fenton A.K."/>
            <person name="Atterbury R.J."/>
            <person name="Harris M.A."/>
            <person name="Sockett R.E."/>
        </authorList>
    </citation>
    <scope>NUCLEOTIDE SEQUENCE [LARGE SCALE GENOMIC DNA]</scope>
    <source>
        <strain evidence="2 3">Tiberius</strain>
    </source>
</reference>
<keyword evidence="1" id="KW-0732">Signal</keyword>
<dbReference type="EMBL" id="CP002930">
    <property type="protein sequence ID" value="AFY02974.1"/>
    <property type="molecule type" value="Genomic_DNA"/>
</dbReference>
<dbReference type="AlphaFoldDB" id="K7ZC82"/>
<feature type="signal peptide" evidence="1">
    <location>
        <begin position="1"/>
        <end position="18"/>
    </location>
</feature>
<evidence type="ECO:0000313" key="2">
    <source>
        <dbReference type="EMBL" id="AFY02974.1"/>
    </source>
</evidence>
<dbReference type="Proteomes" id="UP000010074">
    <property type="component" value="Chromosome"/>
</dbReference>
<feature type="chain" id="PRO_5003915845" description="Lipoprotein" evidence="1">
    <location>
        <begin position="19"/>
        <end position="236"/>
    </location>
</feature>
<dbReference type="HOGENOM" id="CLU_1183159_0_0_7"/>
<dbReference type="OrthoDB" id="9342789at2"/>